<keyword evidence="6" id="KW-1185">Reference proteome</keyword>
<dbReference type="Proteomes" id="UP000019491">
    <property type="component" value="Unassembled WGS sequence"/>
</dbReference>
<evidence type="ECO:0000259" key="4">
    <source>
        <dbReference type="SMART" id="SM00822"/>
    </source>
</evidence>
<dbReference type="GO" id="GO:0016491">
    <property type="term" value="F:oxidoreductase activity"/>
    <property type="evidence" value="ECO:0007669"/>
    <property type="project" value="UniProtKB-KW"/>
</dbReference>
<dbReference type="PANTHER" id="PTHR43976">
    <property type="entry name" value="SHORT CHAIN DEHYDROGENASE"/>
    <property type="match status" value="1"/>
</dbReference>
<organism evidence="5 6">
    <name type="scientific">Rhodococcus wratislaviensis NBRC 100605</name>
    <dbReference type="NCBI Taxonomy" id="1219028"/>
    <lineage>
        <taxon>Bacteria</taxon>
        <taxon>Bacillati</taxon>
        <taxon>Actinomycetota</taxon>
        <taxon>Actinomycetes</taxon>
        <taxon>Mycobacteriales</taxon>
        <taxon>Nocardiaceae</taxon>
        <taxon>Rhodococcus</taxon>
    </lineage>
</organism>
<dbReference type="AlphaFoldDB" id="X0Q9N1"/>
<dbReference type="CDD" id="cd05374">
    <property type="entry name" value="17beta-HSD-like_SDR_c"/>
    <property type="match status" value="1"/>
</dbReference>
<comment type="caution">
    <text evidence="5">The sequence shown here is derived from an EMBL/GenBank/DDBJ whole genome shotgun (WGS) entry which is preliminary data.</text>
</comment>
<evidence type="ECO:0000256" key="2">
    <source>
        <dbReference type="ARBA" id="ARBA00023002"/>
    </source>
</evidence>
<dbReference type="SMART" id="SM00822">
    <property type="entry name" value="PKS_KR"/>
    <property type="match status" value="1"/>
</dbReference>
<evidence type="ECO:0000256" key="1">
    <source>
        <dbReference type="ARBA" id="ARBA00006484"/>
    </source>
</evidence>
<comment type="similarity">
    <text evidence="1 3">Belongs to the short-chain dehydrogenases/reductases (SDR) family.</text>
</comment>
<dbReference type="InterPro" id="IPR057326">
    <property type="entry name" value="KR_dom"/>
</dbReference>
<dbReference type="InterPro" id="IPR002347">
    <property type="entry name" value="SDR_fam"/>
</dbReference>
<name>X0Q9N1_RHOWR</name>
<dbReference type="Gene3D" id="3.40.50.720">
    <property type="entry name" value="NAD(P)-binding Rossmann-like Domain"/>
    <property type="match status" value="1"/>
</dbReference>
<evidence type="ECO:0000313" key="6">
    <source>
        <dbReference type="Proteomes" id="UP000019491"/>
    </source>
</evidence>
<dbReference type="SUPFAM" id="SSF51735">
    <property type="entry name" value="NAD(P)-binding Rossmann-fold domains"/>
    <property type="match status" value="1"/>
</dbReference>
<evidence type="ECO:0000313" key="5">
    <source>
        <dbReference type="EMBL" id="GAF47621.1"/>
    </source>
</evidence>
<protein>
    <submittedName>
        <fullName evidence="5">Putative oxidoreductase</fullName>
    </submittedName>
</protein>
<keyword evidence="2" id="KW-0560">Oxidoreductase</keyword>
<dbReference type="PROSITE" id="PS00061">
    <property type="entry name" value="ADH_SHORT"/>
    <property type="match status" value="1"/>
</dbReference>
<dbReference type="PANTHER" id="PTHR43976:SF16">
    <property type="entry name" value="SHORT-CHAIN DEHYDROGENASE_REDUCTASE FAMILY PROTEIN"/>
    <property type="match status" value="1"/>
</dbReference>
<reference evidence="5 6" key="1">
    <citation type="submission" date="2014-02" db="EMBL/GenBank/DDBJ databases">
        <title>Whole genome shotgun sequence of Rhodococcus wratislaviensis NBRC 100605.</title>
        <authorList>
            <person name="Hosoyama A."/>
            <person name="Tsuchikane K."/>
            <person name="Yoshida I."/>
            <person name="Ohji S."/>
            <person name="Ichikawa N."/>
            <person name="Yamazoe A."/>
            <person name="Fujita N."/>
        </authorList>
    </citation>
    <scope>NUCLEOTIDE SEQUENCE [LARGE SCALE GENOMIC DNA]</scope>
    <source>
        <strain evidence="5 6">NBRC 100605</strain>
    </source>
</reference>
<accession>X0Q9N1</accession>
<dbReference type="PRINTS" id="PR00081">
    <property type="entry name" value="GDHRDH"/>
</dbReference>
<feature type="domain" description="Ketoreductase" evidence="4">
    <location>
        <begin position="2"/>
        <end position="177"/>
    </location>
</feature>
<dbReference type="InterPro" id="IPR036291">
    <property type="entry name" value="NAD(P)-bd_dom_sf"/>
</dbReference>
<dbReference type="EMBL" id="BAWF01000043">
    <property type="protein sequence ID" value="GAF47621.1"/>
    <property type="molecule type" value="Genomic_DNA"/>
</dbReference>
<proteinExistence type="inferred from homology"/>
<dbReference type="InterPro" id="IPR051911">
    <property type="entry name" value="SDR_oxidoreductase"/>
</dbReference>
<dbReference type="PRINTS" id="PR00080">
    <property type="entry name" value="SDRFAMILY"/>
</dbReference>
<dbReference type="Pfam" id="PF00106">
    <property type="entry name" value="adh_short"/>
    <property type="match status" value="1"/>
</dbReference>
<gene>
    <name evidence="5" type="ORF">RW1_043_00560</name>
</gene>
<dbReference type="OrthoDB" id="9792003at2"/>
<evidence type="ECO:0000256" key="3">
    <source>
        <dbReference type="RuleBase" id="RU000363"/>
    </source>
</evidence>
<dbReference type="InterPro" id="IPR020904">
    <property type="entry name" value="Sc_DH/Rdtase_CS"/>
</dbReference>
<sequence length="268" mass="28548">MSVALITGASSGMGRELALQLASRNWTVVASMREPARASAELAANPNVNVIQLDVTDSNSIESAVKWIETTVGPISALVNNAGFAQYGSLEEVSPEQWLKQYDTNVMGIVRVLDAVLPGMRERRAGHILNISSMGGHVALPTMTAYTSSKFAVEGLSEGLAKEVAGLGIKVTIVEPCGMGTNFLANAGQPECLLADYDQARDAMKAFSAGSRWGDVERGMSAVADLIGSEDAPLRFAVGSYGLEMVRGKMADLTREYDAWEHVTMTTD</sequence>
<dbReference type="RefSeq" id="WP_037236880.1">
    <property type="nucleotide sequence ID" value="NZ_BAWF01000043.1"/>
</dbReference>